<dbReference type="SMART" id="SM00028">
    <property type="entry name" value="TPR"/>
    <property type="match status" value="3"/>
</dbReference>
<gene>
    <name evidence="4" type="ORF">CMV30_16665</name>
</gene>
<name>A0A290QGP8_9BACT</name>
<dbReference type="Proteomes" id="UP000217265">
    <property type="component" value="Chromosome"/>
</dbReference>
<dbReference type="InterPro" id="IPR051685">
    <property type="entry name" value="Ycf3/AcsC/BcsC/TPR_MFPF"/>
</dbReference>
<dbReference type="PROSITE" id="PS50005">
    <property type="entry name" value="TPR"/>
    <property type="match status" value="2"/>
</dbReference>
<dbReference type="SUPFAM" id="SSF48452">
    <property type="entry name" value="TPR-like"/>
    <property type="match status" value="1"/>
</dbReference>
<keyword evidence="5" id="KW-1185">Reference proteome</keyword>
<organism evidence="4 5">
    <name type="scientific">Nibricoccus aquaticus</name>
    <dbReference type="NCBI Taxonomy" id="2576891"/>
    <lineage>
        <taxon>Bacteria</taxon>
        <taxon>Pseudomonadati</taxon>
        <taxon>Verrucomicrobiota</taxon>
        <taxon>Opitutia</taxon>
        <taxon>Opitutales</taxon>
        <taxon>Opitutaceae</taxon>
        <taxon>Nibricoccus</taxon>
    </lineage>
</organism>
<dbReference type="PANTHER" id="PTHR44943">
    <property type="entry name" value="CELLULOSE SYNTHASE OPERON PROTEIN C"/>
    <property type="match status" value="1"/>
</dbReference>
<proteinExistence type="predicted"/>
<dbReference type="InterPro" id="IPR011990">
    <property type="entry name" value="TPR-like_helical_dom_sf"/>
</dbReference>
<dbReference type="InterPro" id="IPR019734">
    <property type="entry name" value="TPR_rpt"/>
</dbReference>
<evidence type="ECO:0000256" key="3">
    <source>
        <dbReference type="PROSITE-ProRule" id="PRU00339"/>
    </source>
</evidence>
<feature type="repeat" description="TPR" evidence="3">
    <location>
        <begin position="188"/>
        <end position="221"/>
    </location>
</feature>
<dbReference type="Gene3D" id="1.25.40.10">
    <property type="entry name" value="Tetratricopeptide repeat domain"/>
    <property type="match status" value="1"/>
</dbReference>
<evidence type="ECO:0000313" key="4">
    <source>
        <dbReference type="EMBL" id="ATC65446.1"/>
    </source>
</evidence>
<evidence type="ECO:0000256" key="1">
    <source>
        <dbReference type="ARBA" id="ARBA00022737"/>
    </source>
</evidence>
<sequence length="418" mass="47431">MQKILTRGSYPSMMHALVSYPMRKLFTPWLITLIMVTALPPSYAARSVNSDDLQKALALSGAKKYAAASTIFDQWLDQNPDDTDILFHSGFTLHLQAEAEPNDKRSRKLHRIAYERLTKAHKLGCKEVLLPALLNAYDTEGKPLSREFSSSKEAQALMQKGEKAFGSGKLNDALAFYQRALDQDPRNYHATLFIGDIHFNRGQYDDAITWFEKAASIQPHIETAHRYCGDAYAKTKRPQEALAKYIDAFIAEPYNRIPFEMLKRWAAQNQIYLKRRAINLPVPTVEIKDKEMSIGCDPADGALVLLYSLARGKWLSEERAAFFAEDATPRHSLPEERSGLEAVLTFADEASGAELKEELSKWKSAIDTLREVKKAGLLDTFILLDRANQGIAQDYSAYRETNRAELVRYIREIWFGQK</sequence>
<protein>
    <submittedName>
        <fullName evidence="4">Uncharacterized protein</fullName>
    </submittedName>
</protein>
<dbReference type="AlphaFoldDB" id="A0A290QGP8"/>
<dbReference type="KEGG" id="vbh:CMV30_16665"/>
<keyword evidence="1" id="KW-0677">Repeat</keyword>
<dbReference type="EMBL" id="CP023344">
    <property type="protein sequence ID" value="ATC65446.1"/>
    <property type="molecule type" value="Genomic_DNA"/>
</dbReference>
<feature type="repeat" description="TPR" evidence="3">
    <location>
        <begin position="154"/>
        <end position="187"/>
    </location>
</feature>
<reference evidence="4 5" key="1">
    <citation type="submission" date="2017-09" db="EMBL/GenBank/DDBJ databases">
        <title>Complete genome sequence of Verrucomicrobial strain HZ-65, isolated from freshwater.</title>
        <authorList>
            <person name="Choi A."/>
        </authorList>
    </citation>
    <scope>NUCLEOTIDE SEQUENCE [LARGE SCALE GENOMIC DNA]</scope>
    <source>
        <strain evidence="4 5">HZ-65</strain>
    </source>
</reference>
<accession>A0A290QGP8</accession>
<evidence type="ECO:0000256" key="2">
    <source>
        <dbReference type="ARBA" id="ARBA00022803"/>
    </source>
</evidence>
<dbReference type="PANTHER" id="PTHR44943:SF8">
    <property type="entry name" value="TPR REPEAT-CONTAINING PROTEIN MJ0263"/>
    <property type="match status" value="1"/>
</dbReference>
<dbReference type="OrthoDB" id="179846at2"/>
<evidence type="ECO:0000313" key="5">
    <source>
        <dbReference type="Proteomes" id="UP000217265"/>
    </source>
</evidence>
<keyword evidence="2 3" id="KW-0802">TPR repeat</keyword>
<dbReference type="Pfam" id="PF13432">
    <property type="entry name" value="TPR_16"/>
    <property type="match status" value="1"/>
</dbReference>